<evidence type="ECO:0000256" key="1">
    <source>
        <dbReference type="SAM" id="MobiDB-lite"/>
    </source>
</evidence>
<dbReference type="Proteomes" id="UP000078541">
    <property type="component" value="Unassembled WGS sequence"/>
</dbReference>
<evidence type="ECO:0000313" key="2">
    <source>
        <dbReference type="EMBL" id="KYN43948.1"/>
    </source>
</evidence>
<organism evidence="2 3">
    <name type="scientific">Trachymyrmex septentrionalis</name>
    <dbReference type="NCBI Taxonomy" id="34720"/>
    <lineage>
        <taxon>Eukaryota</taxon>
        <taxon>Metazoa</taxon>
        <taxon>Ecdysozoa</taxon>
        <taxon>Arthropoda</taxon>
        <taxon>Hexapoda</taxon>
        <taxon>Insecta</taxon>
        <taxon>Pterygota</taxon>
        <taxon>Neoptera</taxon>
        <taxon>Endopterygota</taxon>
        <taxon>Hymenoptera</taxon>
        <taxon>Apocrita</taxon>
        <taxon>Aculeata</taxon>
        <taxon>Formicoidea</taxon>
        <taxon>Formicidae</taxon>
        <taxon>Myrmicinae</taxon>
        <taxon>Trachymyrmex</taxon>
    </lineage>
</organism>
<evidence type="ECO:0000313" key="3">
    <source>
        <dbReference type="Proteomes" id="UP000078541"/>
    </source>
</evidence>
<accession>A0A195FU12</accession>
<keyword evidence="3" id="KW-1185">Reference proteome</keyword>
<gene>
    <name evidence="2" type="ORF">ALC56_01486</name>
</gene>
<reference evidence="2 3" key="1">
    <citation type="submission" date="2016-03" db="EMBL/GenBank/DDBJ databases">
        <title>Trachymyrmex septentrionalis WGS genome.</title>
        <authorList>
            <person name="Nygaard S."/>
            <person name="Hu H."/>
            <person name="Boomsma J."/>
            <person name="Zhang G."/>
        </authorList>
    </citation>
    <scope>NUCLEOTIDE SEQUENCE [LARGE SCALE GENOMIC DNA]</scope>
    <source>
        <strain evidence="2">Tsep2-gDNA-1</strain>
        <tissue evidence="2">Whole body</tissue>
    </source>
</reference>
<proteinExistence type="predicted"/>
<name>A0A195FU12_9HYME</name>
<feature type="compositionally biased region" description="Basic and acidic residues" evidence="1">
    <location>
        <begin position="120"/>
        <end position="129"/>
    </location>
</feature>
<feature type="compositionally biased region" description="Polar residues" evidence="1">
    <location>
        <begin position="7"/>
        <end position="18"/>
    </location>
</feature>
<feature type="region of interest" description="Disordered" evidence="1">
    <location>
        <begin position="120"/>
        <end position="146"/>
    </location>
</feature>
<feature type="compositionally biased region" description="Basic and acidic residues" evidence="1">
    <location>
        <begin position="22"/>
        <end position="39"/>
    </location>
</feature>
<sequence>MKENERWTSSGGLATSLASPGREARAFRSDRKAWGERRLNARGVQDQPAGAAADRTVALVAKVPKSGRSCNTLRDSLEAGPPTEEKGYLPLSLQARDLRSSFRLGFNSGLVAEAIDFSRRGGEERKGRGGDISSIKKGAGGDDEMKRISRVARRTRRKDLVNNNRSMSSLLLSNGKETDILQLSASLLRLKQALVTTVKQISAGGE</sequence>
<protein>
    <submittedName>
        <fullName evidence="2">Uncharacterized protein</fullName>
    </submittedName>
</protein>
<dbReference type="EMBL" id="KQ981264">
    <property type="protein sequence ID" value="KYN43948.1"/>
    <property type="molecule type" value="Genomic_DNA"/>
</dbReference>
<feature type="region of interest" description="Disordered" evidence="1">
    <location>
        <begin position="1"/>
        <end position="52"/>
    </location>
</feature>
<dbReference type="AlphaFoldDB" id="A0A195FU12"/>